<keyword evidence="1" id="KW-1133">Transmembrane helix</keyword>
<feature type="transmembrane region" description="Helical" evidence="1">
    <location>
        <begin position="167"/>
        <end position="184"/>
    </location>
</feature>
<feature type="transmembrane region" description="Helical" evidence="1">
    <location>
        <begin position="138"/>
        <end position="155"/>
    </location>
</feature>
<proteinExistence type="predicted"/>
<sequence length="270" mass="30114">MIELILIALFFSFHQIFIKKGMNYSDANYGAFISIFTGAVIFGFLSINRIYIDARFIFLMIFSGVLHFLFARTAFYNAVNRIGANAAGSLAATRIFFAVMIGAFLGEAIGLNVILMALLIFCGIYLMSTPKGVRDFKGISLGILTGLITALSSGIVKEGMKIHGDPIYGSALGYLGSLLFYPLIFKWEKKGGERFFILAGIFAGLGHYLRYYSLQKYPVSVVEPFLSTYPLFTLILTLILFRSIENINRNIALGCILIFLGIESYFFVWM</sequence>
<keyword evidence="1" id="KW-0472">Membrane</keyword>
<evidence type="ECO:0000313" key="3">
    <source>
        <dbReference type="EMBL" id="HGE66746.1"/>
    </source>
</evidence>
<gene>
    <name evidence="5" type="ORF">ENL48_00870</name>
    <name evidence="4" type="ORF">ENT89_02100</name>
    <name evidence="3" type="ORF">ENX77_06500</name>
</gene>
<dbReference type="AlphaFoldDB" id="A0A7C3YPC5"/>
<feature type="transmembrane region" description="Helical" evidence="1">
    <location>
        <begin position="225"/>
        <end position="244"/>
    </location>
</feature>
<dbReference type="GO" id="GO:0016020">
    <property type="term" value="C:membrane"/>
    <property type="evidence" value="ECO:0007669"/>
    <property type="project" value="InterPro"/>
</dbReference>
<dbReference type="EMBL" id="DRUC01000015">
    <property type="protein sequence ID" value="HHF47796.1"/>
    <property type="molecule type" value="Genomic_DNA"/>
</dbReference>
<evidence type="ECO:0000313" key="4">
    <source>
        <dbReference type="EMBL" id="HGU58994.1"/>
    </source>
</evidence>
<feature type="transmembrane region" description="Helical" evidence="1">
    <location>
        <begin position="196"/>
        <end position="213"/>
    </location>
</feature>
<feature type="transmembrane region" description="Helical" evidence="1">
    <location>
        <begin position="56"/>
        <end position="75"/>
    </location>
</feature>
<reference evidence="3" key="1">
    <citation type="journal article" date="2020" name="mSystems">
        <title>Genome- and Community-Level Interaction Insights into Carbon Utilization and Element Cycling Functions of Hydrothermarchaeota in Hydrothermal Sediment.</title>
        <authorList>
            <person name="Zhou Z."/>
            <person name="Liu Y."/>
            <person name="Xu W."/>
            <person name="Pan J."/>
            <person name="Luo Z.H."/>
            <person name="Li M."/>
        </authorList>
    </citation>
    <scope>NUCLEOTIDE SEQUENCE [LARGE SCALE GENOMIC DNA]</scope>
    <source>
        <strain evidence="5">SpSt-10</strain>
        <strain evidence="4">SpSt-62</strain>
        <strain evidence="3">SpSt-97</strain>
    </source>
</reference>
<evidence type="ECO:0000256" key="1">
    <source>
        <dbReference type="SAM" id="Phobius"/>
    </source>
</evidence>
<dbReference type="Pfam" id="PF00892">
    <property type="entry name" value="EamA"/>
    <property type="match status" value="2"/>
</dbReference>
<organism evidence="3">
    <name type="scientific">Geoglobus ahangari</name>
    <dbReference type="NCBI Taxonomy" id="113653"/>
    <lineage>
        <taxon>Archaea</taxon>
        <taxon>Methanobacteriati</taxon>
        <taxon>Methanobacteriota</taxon>
        <taxon>Archaeoglobi</taxon>
        <taxon>Archaeoglobales</taxon>
        <taxon>Archaeoglobaceae</taxon>
        <taxon>Geoglobus</taxon>
    </lineage>
</organism>
<feature type="transmembrane region" description="Helical" evidence="1">
    <location>
        <begin position="95"/>
        <end position="126"/>
    </location>
</feature>
<feature type="domain" description="EamA" evidence="2">
    <location>
        <begin position="137"/>
        <end position="262"/>
    </location>
</feature>
<feature type="transmembrane region" description="Helical" evidence="1">
    <location>
        <begin position="251"/>
        <end position="269"/>
    </location>
</feature>
<comment type="caution">
    <text evidence="3">The sequence shown here is derived from an EMBL/GenBank/DDBJ whole genome shotgun (WGS) entry which is preliminary data.</text>
</comment>
<keyword evidence="1" id="KW-0812">Transmembrane</keyword>
<feature type="domain" description="EamA" evidence="2">
    <location>
        <begin position="4"/>
        <end position="129"/>
    </location>
</feature>
<evidence type="ECO:0000313" key="5">
    <source>
        <dbReference type="EMBL" id="HHF47796.1"/>
    </source>
</evidence>
<dbReference type="InterPro" id="IPR037185">
    <property type="entry name" value="EmrE-like"/>
</dbReference>
<dbReference type="EMBL" id="DTAK01000012">
    <property type="protein sequence ID" value="HGU58994.1"/>
    <property type="molecule type" value="Genomic_DNA"/>
</dbReference>
<dbReference type="EMBL" id="DTPI01000032">
    <property type="protein sequence ID" value="HGE66746.1"/>
    <property type="molecule type" value="Genomic_DNA"/>
</dbReference>
<dbReference type="InterPro" id="IPR000620">
    <property type="entry name" value="EamA_dom"/>
</dbReference>
<dbReference type="SUPFAM" id="SSF103481">
    <property type="entry name" value="Multidrug resistance efflux transporter EmrE"/>
    <property type="match status" value="2"/>
</dbReference>
<feature type="transmembrane region" description="Helical" evidence="1">
    <location>
        <begin position="28"/>
        <end position="47"/>
    </location>
</feature>
<evidence type="ECO:0000259" key="2">
    <source>
        <dbReference type="Pfam" id="PF00892"/>
    </source>
</evidence>
<accession>A0A7C3YPC5</accession>
<name>A0A7C3YPC5_9EURY</name>
<protein>
    <submittedName>
        <fullName evidence="3">DMT family transporter</fullName>
    </submittedName>
</protein>